<dbReference type="Pfam" id="PF00696">
    <property type="entry name" value="AA_kinase"/>
    <property type="match status" value="1"/>
</dbReference>
<feature type="non-terminal residue" evidence="3">
    <location>
        <position position="193"/>
    </location>
</feature>
<evidence type="ECO:0000313" key="3">
    <source>
        <dbReference type="EMBL" id="KAG0248770.1"/>
    </source>
</evidence>
<proteinExistence type="inferred from homology"/>
<organism evidence="3 4">
    <name type="scientific">Linnemannia exigua</name>
    <dbReference type="NCBI Taxonomy" id="604196"/>
    <lineage>
        <taxon>Eukaryota</taxon>
        <taxon>Fungi</taxon>
        <taxon>Fungi incertae sedis</taxon>
        <taxon>Mucoromycota</taxon>
        <taxon>Mortierellomycotina</taxon>
        <taxon>Mortierellomycetes</taxon>
        <taxon>Mortierellales</taxon>
        <taxon>Mortierellaceae</taxon>
        <taxon>Linnemannia</taxon>
    </lineage>
</organism>
<dbReference type="InterPro" id="IPR036393">
    <property type="entry name" value="AceGlu_kinase-like_sf"/>
</dbReference>
<dbReference type="GO" id="GO:0005829">
    <property type="term" value="C:cytosol"/>
    <property type="evidence" value="ECO:0007669"/>
    <property type="project" value="TreeGrafter"/>
</dbReference>
<evidence type="ECO:0000313" key="4">
    <source>
        <dbReference type="Proteomes" id="UP001194580"/>
    </source>
</evidence>
<dbReference type="SUPFAM" id="SSF53633">
    <property type="entry name" value="Carbamate kinase-like"/>
    <property type="match status" value="1"/>
</dbReference>
<dbReference type="SUPFAM" id="SSF55021">
    <property type="entry name" value="ACT-like"/>
    <property type="match status" value="1"/>
</dbReference>
<dbReference type="PANTHER" id="PTHR21499:SF59">
    <property type="entry name" value="ASPARTOKINASE"/>
    <property type="match status" value="1"/>
</dbReference>
<dbReference type="InterPro" id="IPR045865">
    <property type="entry name" value="ACT-like_dom_sf"/>
</dbReference>
<name>A0AAD4GZA0_9FUNG</name>
<keyword evidence="4" id="KW-1185">Reference proteome</keyword>
<dbReference type="GO" id="GO:0009090">
    <property type="term" value="P:homoserine biosynthetic process"/>
    <property type="evidence" value="ECO:0007669"/>
    <property type="project" value="TreeGrafter"/>
</dbReference>
<dbReference type="PANTHER" id="PTHR21499">
    <property type="entry name" value="ASPARTATE KINASE"/>
    <property type="match status" value="1"/>
</dbReference>
<accession>A0AAD4GZA0</accession>
<dbReference type="Proteomes" id="UP001194580">
    <property type="component" value="Unassembled WGS sequence"/>
</dbReference>
<comment type="caution">
    <text evidence="3">The sequence shown here is derived from an EMBL/GenBank/DDBJ whole genome shotgun (WGS) entry which is preliminary data.</text>
</comment>
<dbReference type="Gene3D" id="3.30.70.260">
    <property type="match status" value="1"/>
</dbReference>
<evidence type="ECO:0000256" key="1">
    <source>
        <dbReference type="ARBA" id="ARBA00010122"/>
    </source>
</evidence>
<dbReference type="AlphaFoldDB" id="A0AAD4GZA0"/>
<evidence type="ECO:0000259" key="2">
    <source>
        <dbReference type="Pfam" id="PF00696"/>
    </source>
</evidence>
<comment type="similarity">
    <text evidence="1">Belongs to the aspartokinase family.</text>
</comment>
<gene>
    <name evidence="3" type="primary">HOM3_2</name>
    <name evidence="3" type="ORF">BGZ95_007861</name>
</gene>
<dbReference type="InterPro" id="IPR001048">
    <property type="entry name" value="Asp/Glu/Uridylate_kinase"/>
</dbReference>
<dbReference type="EMBL" id="JAAAIL010003947">
    <property type="protein sequence ID" value="KAG0248770.1"/>
    <property type="molecule type" value="Genomic_DNA"/>
</dbReference>
<protein>
    <submittedName>
        <fullName evidence="3">Aspartokinase</fullName>
    </submittedName>
</protein>
<dbReference type="Gene3D" id="3.40.1160.10">
    <property type="entry name" value="Acetylglutamate kinase-like"/>
    <property type="match status" value="1"/>
</dbReference>
<dbReference type="GO" id="GO:0004072">
    <property type="term" value="F:aspartate kinase activity"/>
    <property type="evidence" value="ECO:0007669"/>
    <property type="project" value="TreeGrafter"/>
</dbReference>
<dbReference type="GO" id="GO:0009089">
    <property type="term" value="P:lysine biosynthetic process via diaminopimelate"/>
    <property type="evidence" value="ECO:0007669"/>
    <property type="project" value="TreeGrafter"/>
</dbReference>
<feature type="domain" description="Aspartate/glutamate/uridylate kinase" evidence="2">
    <location>
        <begin position="40"/>
        <end position="118"/>
    </location>
</feature>
<sequence length="193" mass="21233">HIFDVNCLDQNFYDYLFCPFAAAVSKCGHRVPVVIASLEYTDLAAALIAVRLDAEEVRVWKEINGIFTADPRKVKDARLLNILTSEEASKLTYCGSEVIHPFTMEQVIHAHIPIRITNVMNTHGSGTIIFPDQPSGTCTPNDRNAPLPSSKPQSFSHNFFAQIFGTLDRCGMAVDLISTSEVHISMALGANVI</sequence>
<reference evidence="3" key="1">
    <citation type="journal article" date="2020" name="Fungal Divers.">
        <title>Resolving the Mortierellaceae phylogeny through synthesis of multi-gene phylogenetics and phylogenomics.</title>
        <authorList>
            <person name="Vandepol N."/>
            <person name="Liber J."/>
            <person name="Desiro A."/>
            <person name="Na H."/>
            <person name="Kennedy M."/>
            <person name="Barry K."/>
            <person name="Grigoriev I.V."/>
            <person name="Miller A.N."/>
            <person name="O'Donnell K."/>
            <person name="Stajich J.E."/>
            <person name="Bonito G."/>
        </authorList>
    </citation>
    <scope>NUCLEOTIDE SEQUENCE</scope>
    <source>
        <strain evidence="3">NRRL 28262</strain>
    </source>
</reference>